<comment type="similarity">
    <text evidence="1">Belongs to the PPR family. P subfamily.</text>
</comment>
<evidence type="ECO:0000256" key="2">
    <source>
        <dbReference type="ARBA" id="ARBA00022737"/>
    </source>
</evidence>
<feature type="repeat" description="PPR" evidence="3">
    <location>
        <begin position="707"/>
        <end position="741"/>
    </location>
</feature>
<evidence type="ECO:0000256" key="3">
    <source>
        <dbReference type="PROSITE-ProRule" id="PRU00708"/>
    </source>
</evidence>
<feature type="non-terminal residue" evidence="5">
    <location>
        <position position="906"/>
    </location>
</feature>
<proteinExistence type="inferred from homology"/>
<dbReference type="PANTHER" id="PTHR47936">
    <property type="entry name" value="PPR_LONG DOMAIN-CONTAINING PROTEIN"/>
    <property type="match status" value="1"/>
</dbReference>
<dbReference type="GO" id="GO:0010019">
    <property type="term" value="P:chloroplast-nucleus signaling pathway"/>
    <property type="evidence" value="ECO:0007669"/>
    <property type="project" value="TreeGrafter"/>
</dbReference>
<protein>
    <submittedName>
        <fullName evidence="5">Pentatricopeptide repeat-containing protein</fullName>
    </submittedName>
</protein>
<feature type="region of interest" description="Disordered" evidence="4">
    <location>
        <begin position="45"/>
        <end position="65"/>
    </location>
</feature>
<sequence length="906" mass="103884">MLTIRCARQTRAFLRPPAAAANNTTASATFFYSSLTHSSYPFSPSHSLSPSSPNPTAPDGSQPEVHPNEIVSYFREWFMSRKKPLFDTVFEILRTQEESAADSALSRLNLRLSEILILDVLDYGKKDVLSCLKFFDWAGRQPGFHHTRTTFDAIFRIISKAKMMNLMLEFLQNYMKQRYVHKIRHYNILVMGYAVAGKPETALQVYGEMRFLGVDLDALAYHVLLNSFIDHGYFDAVETVAREIRLRGFQNEITHSIMMKSFCKRNELEKGEEYLRALARDNAEQLSDTVVGIFVDALCKNNQLKRAELLVLDLQKMGIISLDHAYGVWIKDLVKAGKLDSALEVLKDKQATKSFIPDVFSYNMLICRLLRENRILEVYDMLVDMRDQEILPNNVTMNAILCFLCKVGRTDIAMDLYNSRADFGLSVNYMAYNYLTNTLLGDASVDEAYRVLRNSMEQGYILGQKTFSSITDALCRDGRLDKMKDLVRFMFDHNIMPNNATYDKIISDFCRAGRVEEGYTVHGLINSLNKQSRRSSYIDLIIGFSRSGRGSIAATLLIEMQEKGYLPSRKLVREVICCICKEDNSENQFFALLEMHFARNLLPAYDVYKFFIDGAGHAGRPELARQVYEMMRRSGTKSDIKSSILVLQSYLKSNRIAEALNFFRELSTSWHKRRLWNTMVIGLSKAEKPEHALKLLDDMKTKKLIPSVDCYEGLIKVYCDLGQYHNALDLVNDMTQMGLPISSFIGNLLLSHSLKTTKIYTAWAFLSRSQSFSPACWMLGHVIGVFSGSIEGDYDYEGLEQLIQGCFRINMNTNNMLLRKLSMKGIDHACDFFDRLVERGFEPNRWTYDIIVQGLVKDGRTEEARVWLEDMLRKGFNVTERTRKGEAAVILRKVRNDRQLHAFKRS</sequence>
<dbReference type="Pfam" id="PF01535">
    <property type="entry name" value="PPR"/>
    <property type="match status" value="6"/>
</dbReference>
<keyword evidence="2" id="KW-0677">Repeat</keyword>
<organism evidence="5 6">
    <name type="scientific">Striga asiatica</name>
    <name type="common">Asiatic witchweed</name>
    <name type="synonym">Buchnera asiatica</name>
    <dbReference type="NCBI Taxonomy" id="4170"/>
    <lineage>
        <taxon>Eukaryota</taxon>
        <taxon>Viridiplantae</taxon>
        <taxon>Streptophyta</taxon>
        <taxon>Embryophyta</taxon>
        <taxon>Tracheophyta</taxon>
        <taxon>Spermatophyta</taxon>
        <taxon>Magnoliopsida</taxon>
        <taxon>eudicotyledons</taxon>
        <taxon>Gunneridae</taxon>
        <taxon>Pentapetalae</taxon>
        <taxon>asterids</taxon>
        <taxon>lamiids</taxon>
        <taxon>Lamiales</taxon>
        <taxon>Orobanchaceae</taxon>
        <taxon>Buchnereae</taxon>
        <taxon>Striga</taxon>
    </lineage>
</organism>
<feature type="repeat" description="PPR" evidence="3">
    <location>
        <begin position="182"/>
        <end position="216"/>
    </location>
</feature>
<feature type="repeat" description="PPR" evidence="3">
    <location>
        <begin position="672"/>
        <end position="706"/>
    </location>
</feature>
<dbReference type="Pfam" id="PF13041">
    <property type="entry name" value="PPR_2"/>
    <property type="match status" value="2"/>
</dbReference>
<dbReference type="NCBIfam" id="TIGR00756">
    <property type="entry name" value="PPR"/>
    <property type="match status" value="5"/>
</dbReference>
<accession>A0A5A7PTV1</accession>
<feature type="repeat" description="PPR" evidence="3">
    <location>
        <begin position="844"/>
        <end position="878"/>
    </location>
</feature>
<name>A0A5A7PTV1_STRAF</name>
<feature type="repeat" description="PPR" evidence="3">
    <location>
        <begin position="358"/>
        <end position="392"/>
    </location>
</feature>
<feature type="repeat" description="PPR" evidence="3">
    <location>
        <begin position="533"/>
        <end position="567"/>
    </location>
</feature>
<dbReference type="EMBL" id="BKCP01005072">
    <property type="protein sequence ID" value="GER36081.1"/>
    <property type="molecule type" value="Genomic_DNA"/>
</dbReference>
<reference evidence="6" key="1">
    <citation type="journal article" date="2019" name="Curr. Biol.">
        <title>Genome Sequence of Striga asiatica Provides Insight into the Evolution of Plant Parasitism.</title>
        <authorList>
            <person name="Yoshida S."/>
            <person name="Kim S."/>
            <person name="Wafula E.K."/>
            <person name="Tanskanen J."/>
            <person name="Kim Y.M."/>
            <person name="Honaas L."/>
            <person name="Yang Z."/>
            <person name="Spallek T."/>
            <person name="Conn C.E."/>
            <person name="Ichihashi Y."/>
            <person name="Cheong K."/>
            <person name="Cui S."/>
            <person name="Der J.P."/>
            <person name="Gundlach H."/>
            <person name="Jiao Y."/>
            <person name="Hori C."/>
            <person name="Ishida J.K."/>
            <person name="Kasahara H."/>
            <person name="Kiba T."/>
            <person name="Kim M.S."/>
            <person name="Koo N."/>
            <person name="Laohavisit A."/>
            <person name="Lee Y.H."/>
            <person name="Lumba S."/>
            <person name="McCourt P."/>
            <person name="Mortimer J.C."/>
            <person name="Mutuku J.M."/>
            <person name="Nomura T."/>
            <person name="Sasaki-Sekimoto Y."/>
            <person name="Seto Y."/>
            <person name="Wang Y."/>
            <person name="Wakatake T."/>
            <person name="Sakakibara H."/>
            <person name="Demura T."/>
            <person name="Yamaguchi S."/>
            <person name="Yoneyama K."/>
            <person name="Manabe R.I."/>
            <person name="Nelson D.C."/>
            <person name="Schulman A.H."/>
            <person name="Timko M.P."/>
            <person name="dePamphilis C.W."/>
            <person name="Choi D."/>
            <person name="Shirasu K."/>
        </authorList>
    </citation>
    <scope>NUCLEOTIDE SEQUENCE [LARGE SCALE GENOMIC DNA]</scope>
    <source>
        <strain evidence="6">cv. UVA1</strain>
    </source>
</reference>
<dbReference type="InterPro" id="IPR002885">
    <property type="entry name" value="PPR_rpt"/>
</dbReference>
<dbReference type="PANTHER" id="PTHR47936:SF1">
    <property type="entry name" value="PENTATRICOPEPTIDE REPEAT-CONTAINING PROTEIN GUN1, CHLOROPLASTIC"/>
    <property type="match status" value="1"/>
</dbReference>
<dbReference type="InterPro" id="IPR011990">
    <property type="entry name" value="TPR-like_helical_dom_sf"/>
</dbReference>
<dbReference type="GO" id="GO:0009507">
    <property type="term" value="C:chloroplast"/>
    <property type="evidence" value="ECO:0007669"/>
    <property type="project" value="TreeGrafter"/>
</dbReference>
<keyword evidence="6" id="KW-1185">Reference proteome</keyword>
<dbReference type="PROSITE" id="PS51375">
    <property type="entry name" value="PPR"/>
    <property type="match status" value="7"/>
</dbReference>
<evidence type="ECO:0000313" key="5">
    <source>
        <dbReference type="EMBL" id="GER36081.1"/>
    </source>
</evidence>
<dbReference type="Proteomes" id="UP000325081">
    <property type="component" value="Unassembled WGS sequence"/>
</dbReference>
<dbReference type="Gene3D" id="1.25.40.10">
    <property type="entry name" value="Tetratricopeptide repeat domain"/>
    <property type="match status" value="6"/>
</dbReference>
<evidence type="ECO:0000256" key="4">
    <source>
        <dbReference type="SAM" id="MobiDB-lite"/>
    </source>
</evidence>
<dbReference type="GO" id="GO:0031930">
    <property type="term" value="P:mitochondria-nucleus signaling pathway"/>
    <property type="evidence" value="ECO:0007669"/>
    <property type="project" value="TreeGrafter"/>
</dbReference>
<comment type="caution">
    <text evidence="5">The sequence shown here is derived from an EMBL/GenBank/DDBJ whole genome shotgun (WGS) entry which is preliminary data.</text>
</comment>
<dbReference type="OrthoDB" id="185373at2759"/>
<dbReference type="AlphaFoldDB" id="A0A5A7PTV1"/>
<feature type="repeat" description="PPR" evidence="3">
    <location>
        <begin position="463"/>
        <end position="497"/>
    </location>
</feature>
<gene>
    <name evidence="5" type="ORF">STAS_12413</name>
</gene>
<evidence type="ECO:0000313" key="6">
    <source>
        <dbReference type="Proteomes" id="UP000325081"/>
    </source>
</evidence>
<evidence type="ECO:0000256" key="1">
    <source>
        <dbReference type="ARBA" id="ARBA00007626"/>
    </source>
</evidence>